<dbReference type="SMART" id="SM00838">
    <property type="entry name" value="EFG_C"/>
    <property type="match status" value="1"/>
</dbReference>
<dbReference type="CDD" id="cd03713">
    <property type="entry name" value="EFG_mtEFG_C"/>
    <property type="match status" value="1"/>
</dbReference>
<keyword evidence="4" id="KW-0342">GTP-binding</keyword>
<dbReference type="GO" id="GO:0032790">
    <property type="term" value="P:ribosome disassembly"/>
    <property type="evidence" value="ECO:0007669"/>
    <property type="project" value="TreeGrafter"/>
</dbReference>
<dbReference type="Pfam" id="PF00679">
    <property type="entry name" value="EFG_C"/>
    <property type="match status" value="1"/>
</dbReference>
<dbReference type="Pfam" id="PF00076">
    <property type="entry name" value="RRM_1"/>
    <property type="match status" value="1"/>
</dbReference>
<dbReference type="GO" id="GO:0032543">
    <property type="term" value="P:mitochondrial translation"/>
    <property type="evidence" value="ECO:0007669"/>
    <property type="project" value="TreeGrafter"/>
</dbReference>
<evidence type="ECO:0000256" key="6">
    <source>
        <dbReference type="SAM" id="MobiDB-lite"/>
    </source>
</evidence>
<dbReference type="GO" id="GO:0003723">
    <property type="term" value="F:RNA binding"/>
    <property type="evidence" value="ECO:0007669"/>
    <property type="project" value="UniProtKB-UniRule"/>
</dbReference>
<dbReference type="Gene3D" id="3.30.70.330">
    <property type="match status" value="1"/>
</dbReference>
<dbReference type="GO" id="GO:0005525">
    <property type="term" value="F:GTP binding"/>
    <property type="evidence" value="ECO:0007669"/>
    <property type="project" value="UniProtKB-KW"/>
</dbReference>
<feature type="domain" description="Tr-type G" evidence="8">
    <location>
        <begin position="36"/>
        <end position="323"/>
    </location>
</feature>
<proteinExistence type="predicted"/>
<dbReference type="Gene3D" id="3.40.50.300">
    <property type="entry name" value="P-loop containing nucleotide triphosphate hydrolases"/>
    <property type="match status" value="1"/>
</dbReference>
<dbReference type="InterPro" id="IPR014721">
    <property type="entry name" value="Ribsml_uS5_D2-typ_fold_subgr"/>
</dbReference>
<protein>
    <recommendedName>
        <fullName evidence="11">Elongation factor 2</fullName>
    </recommendedName>
</protein>
<dbReference type="InterPro" id="IPR027417">
    <property type="entry name" value="P-loop_NTPase"/>
</dbReference>
<dbReference type="InterPro" id="IPR005225">
    <property type="entry name" value="Small_GTP-bd"/>
</dbReference>
<evidence type="ECO:0000256" key="1">
    <source>
        <dbReference type="ARBA" id="ARBA00022741"/>
    </source>
</evidence>
<evidence type="ECO:0000313" key="10">
    <source>
        <dbReference type="Proteomes" id="UP000010422"/>
    </source>
</evidence>
<keyword evidence="3" id="KW-0496">Mitochondrion</keyword>
<dbReference type="Gene3D" id="3.30.70.240">
    <property type="match status" value="1"/>
</dbReference>
<dbReference type="InParanoid" id="L0P6U2"/>
<dbReference type="Gene3D" id="3.30.70.870">
    <property type="entry name" value="Elongation Factor G (Translational Gtpase), domain 3"/>
    <property type="match status" value="1"/>
</dbReference>
<dbReference type="InterPro" id="IPR035649">
    <property type="entry name" value="EFG_V"/>
</dbReference>
<sequence>MTFFLVTIGSNIWRRMQWQLCKYREILSVYMYSSSSSIRNVGILAHVDAGKTTVVERMLFYSGCTRHLGSVDKGSTVMDCLPMERQRGITIKSGAIWFLWNGHRINLIDTPGHADFVFEVERVLSVMDGAVVLLDAVAGVEAQTVHVWQRTSVWKLPKLIFINKMDRLGADFTRVLVQLQHQLGARPVPMQVPIFDNKSGRNDSFCGIVDIVRMESLSWSSGDGTMFTREPLAIISDQDFMSQVASARTLLIETLADVDENLIDAFLVSGCDPLQLDSNSLQQAVRRATLSNYLVPVFYGSALKNIGIQPLLDAMVAYLPSIRERQDILRLCVSGDLSIGSVSNSVCINNASSLDLNILSENDSVLKKTVSTTEDISKSCFQKQTQFRDTFHAETNVLPIPILSLVNIEREIKYVYVSVRQGCFRKGQWLRVTRGNRIRVGPLFEGFGGTTVLSSNFSVFSQSTDGVNKINTGPPIDKIEEGNWGIMACDGEVRTGDIFLDDMNVKTDSIINHTTNLKNHGTLDALTSSKLDIGYFLGLGLPAPVLTVSLEPVGISTMYSLSRALIWLLDEDPSLRVDDNDGQVLLSGIGELHIQAACDRLRNHFCIDFQVGNVRLRRWEKVLAGSVVQKIYKTSIQGRELFLDVKVRLEPINSQKKIQDNADNEIIICDSVIASYSYLGSKKVKNACIAGISAGLLSGPIEGFPVTGAKVILESVDAYGTVITASILGSAVRFAVAYLVSVFPKHSISVIEPIMHVIITLPHEKDIGNVVKDLMGLRQGKLVSMEGNPTGQHVLIALVSLRYMLEYTTVLRGLTSGTGSFVMDKMSLQENSQESTNNINEHKVDDNTTLVSTFCSSGALDATNKIFIGNLSYKADEALIRDLFKDIGNITCVNIPMRRLYKTGGLRPQGIAFVTFTSKEDAQKAISLYDRKEFLNRMLIVTYANPQPKISTRRHKGMRSGSKPLKKNNETQGSKETTDLKSKKANSVTGGEILQPRKHLSPKSMNQDYYSEDIDSRLVLRQEYRKLIKTTDVIKCI</sequence>
<keyword evidence="1" id="KW-0547">Nucleotide-binding</keyword>
<dbReference type="Proteomes" id="UP000010422">
    <property type="component" value="Unassembled WGS sequence"/>
</dbReference>
<dbReference type="SUPFAM" id="SSF52540">
    <property type="entry name" value="P-loop containing nucleoside triphosphate hydrolases"/>
    <property type="match status" value="1"/>
</dbReference>
<evidence type="ECO:0000259" key="7">
    <source>
        <dbReference type="PROSITE" id="PS50102"/>
    </source>
</evidence>
<reference evidence="9 10" key="1">
    <citation type="journal article" date="2012" name="MBio">
        <title>De novo assembly of the Pneumocystis jirovecii genome from a single bronchoalveolar lavage fluid specimen from a patient.</title>
        <authorList>
            <person name="Cisse O.H."/>
            <person name="Pagni M."/>
            <person name="Hauser P.M."/>
        </authorList>
    </citation>
    <scope>NUCLEOTIDE SEQUENCE [LARGE SCALE GENOMIC DNA]</scope>
    <source>
        <strain evidence="9 10">SE8</strain>
    </source>
</reference>
<comment type="caution">
    <text evidence="9">The sequence shown here is derived from an EMBL/GenBank/DDBJ whole genome shotgun (WGS) entry which is preliminary data.</text>
</comment>
<dbReference type="InterPro" id="IPR012677">
    <property type="entry name" value="Nucleotide-bd_a/b_plait_sf"/>
</dbReference>
<name>L0P6U2_PNEJI</name>
<dbReference type="EMBL" id="CAKM01000013">
    <property type="protein sequence ID" value="CCJ28136.1"/>
    <property type="molecule type" value="Genomic_DNA"/>
</dbReference>
<gene>
    <name evidence="9" type="ORF">PNEJI1_003685</name>
</gene>
<dbReference type="PROSITE" id="PS50102">
    <property type="entry name" value="RRM"/>
    <property type="match status" value="1"/>
</dbReference>
<dbReference type="InterPro" id="IPR035979">
    <property type="entry name" value="RBD_domain_sf"/>
</dbReference>
<dbReference type="SUPFAM" id="SSF54928">
    <property type="entry name" value="RNA-binding domain, RBD"/>
    <property type="match status" value="1"/>
</dbReference>
<dbReference type="FunFam" id="3.40.50.300:FF:000514">
    <property type="entry name" value="Ribosome-releasing factor 2, mitochondrial"/>
    <property type="match status" value="1"/>
</dbReference>
<evidence type="ECO:0000256" key="2">
    <source>
        <dbReference type="ARBA" id="ARBA00022917"/>
    </source>
</evidence>
<feature type="region of interest" description="Disordered" evidence="6">
    <location>
        <begin position="950"/>
        <end position="1006"/>
    </location>
</feature>
<evidence type="ECO:0000259" key="8">
    <source>
        <dbReference type="PROSITE" id="PS51722"/>
    </source>
</evidence>
<dbReference type="Gene3D" id="3.30.230.10">
    <property type="match status" value="1"/>
</dbReference>
<keyword evidence="2" id="KW-0648">Protein biosynthesis</keyword>
<evidence type="ECO:0008006" key="11">
    <source>
        <dbReference type="Google" id="ProtNLM"/>
    </source>
</evidence>
<dbReference type="PANTHER" id="PTHR43261:SF1">
    <property type="entry name" value="RIBOSOME-RELEASING FACTOR 2, MITOCHONDRIAL"/>
    <property type="match status" value="1"/>
</dbReference>
<dbReference type="InterPro" id="IPR035647">
    <property type="entry name" value="EFG_III/V"/>
</dbReference>
<evidence type="ECO:0000313" key="9">
    <source>
        <dbReference type="EMBL" id="CCJ28136.1"/>
    </source>
</evidence>
<dbReference type="FunCoup" id="L0P6U2">
    <property type="interactions" value="52"/>
</dbReference>
<dbReference type="SMART" id="SM00360">
    <property type="entry name" value="RRM"/>
    <property type="match status" value="1"/>
</dbReference>
<evidence type="ECO:0000256" key="3">
    <source>
        <dbReference type="ARBA" id="ARBA00023128"/>
    </source>
</evidence>
<organism evidence="10">
    <name type="scientific">Pneumocystis jirovecii</name>
    <name type="common">Human pneumocystis pneumonia agent</name>
    <dbReference type="NCBI Taxonomy" id="42068"/>
    <lineage>
        <taxon>Eukaryota</taxon>
        <taxon>Fungi</taxon>
        <taxon>Dikarya</taxon>
        <taxon>Ascomycota</taxon>
        <taxon>Taphrinomycotina</taxon>
        <taxon>Pneumocystomycetes</taxon>
        <taxon>Pneumocystaceae</taxon>
        <taxon>Pneumocystis</taxon>
    </lineage>
</organism>
<dbReference type="GO" id="GO:0005759">
    <property type="term" value="C:mitochondrial matrix"/>
    <property type="evidence" value="ECO:0007669"/>
    <property type="project" value="UniProtKB-ARBA"/>
</dbReference>
<dbReference type="PANTHER" id="PTHR43261">
    <property type="entry name" value="TRANSLATION ELONGATION FACTOR G-RELATED"/>
    <property type="match status" value="1"/>
</dbReference>
<dbReference type="Pfam" id="PF14492">
    <property type="entry name" value="EFG_III"/>
    <property type="match status" value="1"/>
</dbReference>
<dbReference type="InterPro" id="IPR000795">
    <property type="entry name" value="T_Tr_GTP-bd_dom"/>
</dbReference>
<dbReference type="SUPFAM" id="SSF54980">
    <property type="entry name" value="EF-G C-terminal domain-like"/>
    <property type="match status" value="2"/>
</dbReference>
<evidence type="ECO:0000256" key="4">
    <source>
        <dbReference type="ARBA" id="ARBA00023134"/>
    </source>
</evidence>
<dbReference type="NCBIfam" id="TIGR00231">
    <property type="entry name" value="small_GTP"/>
    <property type="match status" value="1"/>
</dbReference>
<dbReference type="Pfam" id="PF00009">
    <property type="entry name" value="GTP_EFTU"/>
    <property type="match status" value="1"/>
</dbReference>
<accession>L0P6U2</accession>
<dbReference type="PRINTS" id="PR00315">
    <property type="entry name" value="ELONGATNFCT"/>
</dbReference>
<dbReference type="VEuPathDB" id="FungiDB:PNEJI1_003685"/>
<dbReference type="AlphaFoldDB" id="L0P6U2"/>
<dbReference type="InterPro" id="IPR000504">
    <property type="entry name" value="RRM_dom"/>
</dbReference>
<dbReference type="InterPro" id="IPR000640">
    <property type="entry name" value="EFG_V-like"/>
</dbReference>
<keyword evidence="5" id="KW-0694">RNA-binding</keyword>
<feature type="domain" description="RRM" evidence="7">
    <location>
        <begin position="864"/>
        <end position="946"/>
    </location>
</feature>
<dbReference type="InterPro" id="IPR041095">
    <property type="entry name" value="EFG_II"/>
</dbReference>
<evidence type="ECO:0000256" key="5">
    <source>
        <dbReference type="PROSITE-ProRule" id="PRU00176"/>
    </source>
</evidence>
<dbReference type="STRING" id="1209962.L0P6U2"/>
<dbReference type="PROSITE" id="PS51722">
    <property type="entry name" value="G_TR_2"/>
    <property type="match status" value="1"/>
</dbReference>
<dbReference type="GO" id="GO:0003924">
    <property type="term" value="F:GTPase activity"/>
    <property type="evidence" value="ECO:0007669"/>
    <property type="project" value="InterPro"/>
</dbReference>